<dbReference type="InterPro" id="IPR050300">
    <property type="entry name" value="GDXG_lipolytic_enzyme"/>
</dbReference>
<dbReference type="InterPro" id="IPR013094">
    <property type="entry name" value="AB_hydrolase_3"/>
</dbReference>
<evidence type="ECO:0000259" key="2">
    <source>
        <dbReference type="Pfam" id="PF07859"/>
    </source>
</evidence>
<dbReference type="PANTHER" id="PTHR48081">
    <property type="entry name" value="AB HYDROLASE SUPERFAMILY PROTEIN C4A8.06C"/>
    <property type="match status" value="1"/>
</dbReference>
<dbReference type="EMBL" id="JAWHQM010000108">
    <property type="protein sequence ID" value="KAK5637321.1"/>
    <property type="molecule type" value="Genomic_DNA"/>
</dbReference>
<evidence type="ECO:0000313" key="3">
    <source>
        <dbReference type="EMBL" id="KAK5637321.1"/>
    </source>
</evidence>
<evidence type="ECO:0000256" key="1">
    <source>
        <dbReference type="ARBA" id="ARBA00022801"/>
    </source>
</evidence>
<dbReference type="InterPro" id="IPR029058">
    <property type="entry name" value="AB_hydrolase_fold"/>
</dbReference>
<protein>
    <recommendedName>
        <fullName evidence="2">Alpha/beta hydrolase fold-3 domain-containing protein</fullName>
    </recommendedName>
</protein>
<sequence length="322" mass="35927">MAQKYGFFQYLRLKTIVMLLRTWLRFSSRDKIRRDQALVPRDVKHERVKIPSRESGRYILVDIYYPPGFSSSASPSPRPLPPVLVNWHGSGFIFPLLGTDALFSSRMARETGTVVVDADYRKGPETPFPGPLHDAEDALRWVGTQSYRFDTTRVGVCGFSAGANLALTAATSLRKNLQGLVDIRIALVNYGLLDLAADPESKKVPHPINAHPIWALHLFNDCYAPDVESRTDPAVSPSFAQPEEFPPTVALLSAEGDTLWPEANTLAKNLKSSGVPMRIVNRIFEGVPHAFDKGTEEGTVAWERREEAYELMATLLEQSFDI</sequence>
<comment type="caution">
    <text evidence="3">The sequence shown here is derived from an EMBL/GenBank/DDBJ whole genome shotgun (WGS) entry which is preliminary data.</text>
</comment>
<dbReference type="AlphaFoldDB" id="A0AAN7V2E1"/>
<accession>A0AAN7V2E1</accession>
<dbReference type="Pfam" id="PF07859">
    <property type="entry name" value="Abhydrolase_3"/>
    <property type="match status" value="1"/>
</dbReference>
<proteinExistence type="predicted"/>
<feature type="domain" description="Alpha/beta hydrolase fold-3" evidence="2">
    <location>
        <begin position="84"/>
        <end position="291"/>
    </location>
</feature>
<name>A0AAN7V2E1_9PEZI</name>
<organism evidence="3 4">
    <name type="scientific">Xylaria bambusicola</name>
    <dbReference type="NCBI Taxonomy" id="326684"/>
    <lineage>
        <taxon>Eukaryota</taxon>
        <taxon>Fungi</taxon>
        <taxon>Dikarya</taxon>
        <taxon>Ascomycota</taxon>
        <taxon>Pezizomycotina</taxon>
        <taxon>Sordariomycetes</taxon>
        <taxon>Xylariomycetidae</taxon>
        <taxon>Xylariales</taxon>
        <taxon>Xylariaceae</taxon>
        <taxon>Xylaria</taxon>
    </lineage>
</organism>
<keyword evidence="4" id="KW-1185">Reference proteome</keyword>
<gene>
    <name evidence="3" type="ORF">RRF57_013033</name>
</gene>
<dbReference type="PANTHER" id="PTHR48081:SF8">
    <property type="entry name" value="ALPHA_BETA HYDROLASE FOLD-3 DOMAIN-CONTAINING PROTEIN-RELATED"/>
    <property type="match status" value="1"/>
</dbReference>
<keyword evidence="1" id="KW-0378">Hydrolase</keyword>
<dbReference type="Gene3D" id="3.40.50.1820">
    <property type="entry name" value="alpha/beta hydrolase"/>
    <property type="match status" value="1"/>
</dbReference>
<dbReference type="GO" id="GO:0016787">
    <property type="term" value="F:hydrolase activity"/>
    <property type="evidence" value="ECO:0007669"/>
    <property type="project" value="UniProtKB-KW"/>
</dbReference>
<dbReference type="Proteomes" id="UP001305414">
    <property type="component" value="Unassembled WGS sequence"/>
</dbReference>
<dbReference type="SUPFAM" id="SSF53474">
    <property type="entry name" value="alpha/beta-Hydrolases"/>
    <property type="match status" value="1"/>
</dbReference>
<evidence type="ECO:0000313" key="4">
    <source>
        <dbReference type="Proteomes" id="UP001305414"/>
    </source>
</evidence>
<reference evidence="3 4" key="1">
    <citation type="submission" date="2023-10" db="EMBL/GenBank/DDBJ databases">
        <title>Draft genome sequence of Xylaria bambusicola isolate GMP-LS, the root and basal stem rot pathogen of sugarcane in Indonesia.</title>
        <authorList>
            <person name="Selvaraj P."/>
            <person name="Muralishankar V."/>
            <person name="Muruganantham S."/>
            <person name="Sp S."/>
            <person name="Haryani S."/>
            <person name="Lau K.J.X."/>
            <person name="Naqvi N.I."/>
        </authorList>
    </citation>
    <scope>NUCLEOTIDE SEQUENCE [LARGE SCALE GENOMIC DNA]</scope>
    <source>
        <strain evidence="3">GMP-LS</strain>
    </source>
</reference>